<gene>
    <name evidence="1" type="ORF">DEBURN_LOCUS11008</name>
</gene>
<keyword evidence="2" id="KW-1185">Reference proteome</keyword>
<comment type="caution">
    <text evidence="1">The sequence shown here is derived from an EMBL/GenBank/DDBJ whole genome shotgun (WGS) entry which is preliminary data.</text>
</comment>
<feature type="non-terminal residue" evidence="1">
    <location>
        <position position="1"/>
    </location>
</feature>
<accession>A0A9N9GZ18</accession>
<feature type="non-terminal residue" evidence="1">
    <location>
        <position position="89"/>
    </location>
</feature>
<organism evidence="1 2">
    <name type="scientific">Diversispora eburnea</name>
    <dbReference type="NCBI Taxonomy" id="1213867"/>
    <lineage>
        <taxon>Eukaryota</taxon>
        <taxon>Fungi</taxon>
        <taxon>Fungi incertae sedis</taxon>
        <taxon>Mucoromycota</taxon>
        <taxon>Glomeromycotina</taxon>
        <taxon>Glomeromycetes</taxon>
        <taxon>Diversisporales</taxon>
        <taxon>Diversisporaceae</taxon>
        <taxon>Diversispora</taxon>
    </lineage>
</organism>
<dbReference type="EMBL" id="CAJVPK010004465">
    <property type="protein sequence ID" value="CAG8636897.1"/>
    <property type="molecule type" value="Genomic_DNA"/>
</dbReference>
<sequence length="89" mass="10182">ATELPTCCSCDSLTSVACRGVVTRTKILGILGQFSDKYVPPILIEKRNFVDKFWSKELQRIYQFGELKLLACDNENAYFVKISKDARRM</sequence>
<name>A0A9N9GZ18_9GLOM</name>
<evidence type="ECO:0000313" key="1">
    <source>
        <dbReference type="EMBL" id="CAG8636897.1"/>
    </source>
</evidence>
<dbReference type="Proteomes" id="UP000789706">
    <property type="component" value="Unassembled WGS sequence"/>
</dbReference>
<evidence type="ECO:0000313" key="2">
    <source>
        <dbReference type="Proteomes" id="UP000789706"/>
    </source>
</evidence>
<reference evidence="1" key="1">
    <citation type="submission" date="2021-06" db="EMBL/GenBank/DDBJ databases">
        <authorList>
            <person name="Kallberg Y."/>
            <person name="Tangrot J."/>
            <person name="Rosling A."/>
        </authorList>
    </citation>
    <scope>NUCLEOTIDE SEQUENCE</scope>
    <source>
        <strain evidence="1">AZ414A</strain>
    </source>
</reference>
<dbReference type="AlphaFoldDB" id="A0A9N9GZ18"/>
<proteinExistence type="predicted"/>
<protein>
    <submittedName>
        <fullName evidence="1">3370_t:CDS:1</fullName>
    </submittedName>
</protein>